<evidence type="ECO:0008006" key="3">
    <source>
        <dbReference type="Google" id="ProtNLM"/>
    </source>
</evidence>
<name>A0A7M2WS07_9BACT</name>
<evidence type="ECO:0000313" key="2">
    <source>
        <dbReference type="Proteomes" id="UP000593765"/>
    </source>
</evidence>
<keyword evidence="2" id="KW-1185">Reference proteome</keyword>
<evidence type="ECO:0000313" key="1">
    <source>
        <dbReference type="EMBL" id="QOV88179.1"/>
    </source>
</evidence>
<sequence length="418" mass="45775">MRRLLIACWLVAVGAVLLFNVRLYCASPLARHPSEAPPTLVAQLAANRAALDAGSPAQMQKLFPEGFYFSYVFHGLTWVELAMRDPSHTRQAIDEAVGCLAQLESPAGREPFPPNLPPERGMFYSAWKCSLRAGIVVLQQGRDPNQLRDLQRDCDAIAATLGNSKTPFPPSYENAAWPCDTLPAIHALAAYDRVTGENRYRDVIAVWLSAARNRLDPATGLFPHTAGLPDGQPGSVARATSQVVILRYLPDIDPAFARSQYQTFRDRFVTTFAGVPCVLEYPSGIEGPGDVDSGPLIFGRSPSATAMMMGIAQIYGDLPLADAIAQAGETVGMPWTSEGQKRYIGGQLPIGDIIVAHAHVTRPWFAGQQHEPDVKYAVSSLWRWKTHALSMVVLLPVIPFAIRRLRRKRNHSPTHPPG</sequence>
<dbReference type="InterPro" id="IPR008928">
    <property type="entry name" value="6-hairpin_glycosidase_sf"/>
</dbReference>
<dbReference type="GO" id="GO:0005975">
    <property type="term" value="P:carbohydrate metabolic process"/>
    <property type="evidence" value="ECO:0007669"/>
    <property type="project" value="InterPro"/>
</dbReference>
<dbReference type="SUPFAM" id="SSF48208">
    <property type="entry name" value="Six-hairpin glycosidases"/>
    <property type="match status" value="1"/>
</dbReference>
<organism evidence="1 2">
    <name type="scientific">Humisphaera borealis</name>
    <dbReference type="NCBI Taxonomy" id="2807512"/>
    <lineage>
        <taxon>Bacteria</taxon>
        <taxon>Pseudomonadati</taxon>
        <taxon>Planctomycetota</taxon>
        <taxon>Phycisphaerae</taxon>
        <taxon>Tepidisphaerales</taxon>
        <taxon>Tepidisphaeraceae</taxon>
        <taxon>Humisphaera</taxon>
    </lineage>
</organism>
<protein>
    <recommendedName>
        <fullName evidence="3">Linalool dehydratase/isomerase domain-containing protein</fullName>
    </recommendedName>
</protein>
<dbReference type="RefSeq" id="WP_206291151.1">
    <property type="nucleotide sequence ID" value="NZ_CP063458.1"/>
</dbReference>
<dbReference type="EMBL" id="CP063458">
    <property type="protein sequence ID" value="QOV88179.1"/>
    <property type="molecule type" value="Genomic_DNA"/>
</dbReference>
<gene>
    <name evidence="1" type="ORF">IPV69_18220</name>
</gene>
<dbReference type="AlphaFoldDB" id="A0A7M2WS07"/>
<proteinExistence type="predicted"/>
<dbReference type="Proteomes" id="UP000593765">
    <property type="component" value="Chromosome"/>
</dbReference>
<reference evidence="1 2" key="1">
    <citation type="submission" date="2020-10" db="EMBL/GenBank/DDBJ databases">
        <title>Wide distribution of Phycisphaera-like planctomycetes from WD2101 soil group in peatlands and genome analysis of the first cultivated representative.</title>
        <authorList>
            <person name="Dedysh S.N."/>
            <person name="Beletsky A.V."/>
            <person name="Ivanova A."/>
            <person name="Kulichevskaya I.S."/>
            <person name="Suzina N.E."/>
            <person name="Philippov D.A."/>
            <person name="Rakitin A.L."/>
            <person name="Mardanov A.V."/>
            <person name="Ravin N.V."/>
        </authorList>
    </citation>
    <scope>NUCLEOTIDE SEQUENCE [LARGE SCALE GENOMIC DNA]</scope>
    <source>
        <strain evidence="1 2">M1803</strain>
    </source>
</reference>
<accession>A0A7M2WS07</accession>
<dbReference type="KEGG" id="hbs:IPV69_18220"/>